<evidence type="ECO:0000313" key="3">
    <source>
        <dbReference type="Proteomes" id="UP000179164"/>
    </source>
</evidence>
<dbReference type="EMBL" id="MHKE01000015">
    <property type="protein sequence ID" value="OGY83100.1"/>
    <property type="molecule type" value="Genomic_DNA"/>
</dbReference>
<protein>
    <recommendedName>
        <fullName evidence="1">MIP18 family-like domain-containing protein</fullName>
    </recommendedName>
</protein>
<dbReference type="AlphaFoldDB" id="A0A1G2B4F9"/>
<dbReference type="Pfam" id="PF01883">
    <property type="entry name" value="FeS_assembly_P"/>
    <property type="match status" value="1"/>
</dbReference>
<sequence>MAITKDQVMEKLRTVNDPELRIDMVSLGLVYQVKIDEAINDIFVQVTLTTPGCPLIDYFMHDIHATLKTLADVGNVKVQLVFDPPWKPSMMSEEAKAELGIEE</sequence>
<comment type="caution">
    <text evidence="2">The sequence shown here is derived from an EMBL/GenBank/DDBJ whole genome shotgun (WGS) entry which is preliminary data.</text>
</comment>
<feature type="domain" description="MIP18 family-like" evidence="1">
    <location>
        <begin position="5"/>
        <end position="78"/>
    </location>
</feature>
<dbReference type="PANTHER" id="PTHR42831">
    <property type="entry name" value="FE-S PROTEIN MATURATION AUXILIARY FACTOR YITW"/>
    <property type="match status" value="1"/>
</dbReference>
<dbReference type="InterPro" id="IPR034904">
    <property type="entry name" value="FSCA_dom_sf"/>
</dbReference>
<dbReference type="Proteomes" id="UP000179164">
    <property type="component" value="Unassembled WGS sequence"/>
</dbReference>
<dbReference type="InterPro" id="IPR052339">
    <property type="entry name" value="Fe-S_Maturation_MIP18"/>
</dbReference>
<gene>
    <name evidence="2" type="ORF">A2898_02360</name>
</gene>
<dbReference type="SUPFAM" id="SSF117916">
    <property type="entry name" value="Fe-S cluster assembly (FSCA) domain-like"/>
    <property type="match status" value="1"/>
</dbReference>
<accession>A0A1G2B4F9</accession>
<dbReference type="PANTHER" id="PTHR42831:SF1">
    <property type="entry name" value="FE-S PROTEIN MATURATION AUXILIARY FACTOR YITW"/>
    <property type="match status" value="1"/>
</dbReference>
<dbReference type="InterPro" id="IPR002744">
    <property type="entry name" value="MIP18-like"/>
</dbReference>
<organism evidence="2 3">
    <name type="scientific">Candidatus Kerfeldbacteria bacterium RIFCSPLOWO2_01_FULL_48_11</name>
    <dbReference type="NCBI Taxonomy" id="1798543"/>
    <lineage>
        <taxon>Bacteria</taxon>
        <taxon>Candidatus Kerfeldiibacteriota</taxon>
    </lineage>
</organism>
<evidence type="ECO:0000313" key="2">
    <source>
        <dbReference type="EMBL" id="OGY83100.1"/>
    </source>
</evidence>
<reference evidence="2 3" key="1">
    <citation type="journal article" date="2016" name="Nat. Commun.">
        <title>Thousands of microbial genomes shed light on interconnected biogeochemical processes in an aquifer system.</title>
        <authorList>
            <person name="Anantharaman K."/>
            <person name="Brown C.T."/>
            <person name="Hug L.A."/>
            <person name="Sharon I."/>
            <person name="Castelle C.J."/>
            <person name="Probst A.J."/>
            <person name="Thomas B.C."/>
            <person name="Singh A."/>
            <person name="Wilkins M.J."/>
            <person name="Karaoz U."/>
            <person name="Brodie E.L."/>
            <person name="Williams K.H."/>
            <person name="Hubbard S.S."/>
            <person name="Banfield J.F."/>
        </authorList>
    </citation>
    <scope>NUCLEOTIDE SEQUENCE [LARGE SCALE GENOMIC DNA]</scope>
</reference>
<proteinExistence type="predicted"/>
<evidence type="ECO:0000259" key="1">
    <source>
        <dbReference type="Pfam" id="PF01883"/>
    </source>
</evidence>
<dbReference type="STRING" id="1798543.A2898_02360"/>
<name>A0A1G2B4F9_9BACT</name>
<dbReference type="Gene3D" id="3.30.300.130">
    <property type="entry name" value="Fe-S cluster assembly (FSCA)"/>
    <property type="match status" value="1"/>
</dbReference>